<dbReference type="Pfam" id="PF11964">
    <property type="entry name" value="SpoIIAA-like"/>
    <property type="match status" value="1"/>
</dbReference>
<evidence type="ECO:0000313" key="2">
    <source>
        <dbReference type="Proteomes" id="UP000326380"/>
    </source>
</evidence>
<sequence>MLASATRIYFENAAGRLTEDPDGFLRAVWSPGYRRPGEAQALFTHMAQALRQRGWSRIFIDQRHMQPFSPAEQDWVATHWLPAAVRESGYRHGAVLVSPSVMVRLATAYITTQVQNLPLTYFSSETEAEALAWLRAQPATPSGY</sequence>
<evidence type="ECO:0000313" key="1">
    <source>
        <dbReference type="EMBL" id="KAA9333009.1"/>
    </source>
</evidence>
<proteinExistence type="predicted"/>
<dbReference type="RefSeq" id="WP_151078430.1">
    <property type="nucleotide sequence ID" value="NZ_CP047647.1"/>
</dbReference>
<accession>A0A7L4ZZ34</accession>
<name>A0A7L4ZZ34_9BACT</name>
<reference evidence="1 2" key="1">
    <citation type="submission" date="2019-09" db="EMBL/GenBank/DDBJ databases">
        <title>Genome sequence of Hymenobacter sp. M3.</title>
        <authorList>
            <person name="Srinivasan S."/>
        </authorList>
    </citation>
    <scope>NUCLEOTIDE SEQUENCE [LARGE SCALE GENOMIC DNA]</scope>
    <source>
        <strain evidence="1 2">M3</strain>
    </source>
</reference>
<dbReference type="AlphaFoldDB" id="A0A7L4ZZ34"/>
<dbReference type="Proteomes" id="UP000326380">
    <property type="component" value="Unassembled WGS sequence"/>
</dbReference>
<keyword evidence="2" id="KW-1185">Reference proteome</keyword>
<organism evidence="1 2">
    <name type="scientific">Hymenobacter busanensis</name>
    <dbReference type="NCBI Taxonomy" id="2607656"/>
    <lineage>
        <taxon>Bacteria</taxon>
        <taxon>Pseudomonadati</taxon>
        <taxon>Bacteroidota</taxon>
        <taxon>Cytophagia</taxon>
        <taxon>Cytophagales</taxon>
        <taxon>Hymenobacteraceae</taxon>
        <taxon>Hymenobacter</taxon>
    </lineage>
</organism>
<gene>
    <name evidence="1" type="ORF">F0P96_08470</name>
</gene>
<comment type="caution">
    <text evidence="1">The sequence shown here is derived from an EMBL/GenBank/DDBJ whole genome shotgun (WGS) entry which is preliminary data.</text>
</comment>
<dbReference type="InterPro" id="IPR021866">
    <property type="entry name" value="SpoIIAA-like"/>
</dbReference>
<protein>
    <submittedName>
        <fullName evidence="1">STAS/SEC14 domain-containing protein</fullName>
    </submittedName>
</protein>
<dbReference type="EMBL" id="VTWU01000003">
    <property type="protein sequence ID" value="KAA9333009.1"/>
    <property type="molecule type" value="Genomic_DNA"/>
</dbReference>